<dbReference type="PANTHER" id="PTHR45528">
    <property type="entry name" value="SENSOR HISTIDINE KINASE CPXA"/>
    <property type="match status" value="1"/>
</dbReference>
<comment type="subcellular location">
    <subcellularLocation>
        <location evidence="2">Cell membrane</location>
        <topology evidence="2">Multi-pass membrane protein</topology>
    </subcellularLocation>
</comment>
<evidence type="ECO:0000256" key="1">
    <source>
        <dbReference type="ARBA" id="ARBA00000085"/>
    </source>
</evidence>
<evidence type="ECO:0000259" key="16">
    <source>
        <dbReference type="PROSITE" id="PS50109"/>
    </source>
</evidence>
<dbReference type="eggNOG" id="COG2205">
    <property type="taxonomic scope" value="Bacteria"/>
</dbReference>
<dbReference type="EMBL" id="ACKP02000053">
    <property type="protein sequence ID" value="EEX76091.1"/>
    <property type="molecule type" value="Genomic_DNA"/>
</dbReference>
<evidence type="ECO:0000313" key="19">
    <source>
        <dbReference type="EMBL" id="EEX76091.1"/>
    </source>
</evidence>
<reference evidence="19 20" key="1">
    <citation type="submission" date="2009-09" db="EMBL/GenBank/DDBJ databases">
        <authorList>
            <person name="Weinstock G."/>
            <person name="Sodergren E."/>
            <person name="Clifton S."/>
            <person name="Fulton L."/>
            <person name="Fulton B."/>
            <person name="Courtney L."/>
            <person name="Fronick C."/>
            <person name="Harrison M."/>
            <person name="Strong C."/>
            <person name="Farmer C."/>
            <person name="Delahaunty K."/>
            <person name="Markovic C."/>
            <person name="Hall O."/>
            <person name="Minx P."/>
            <person name="Tomlinson C."/>
            <person name="Mitreva M."/>
            <person name="Nelson J."/>
            <person name="Hou S."/>
            <person name="Wollam A."/>
            <person name="Pepin K.H."/>
            <person name="Johnson M."/>
            <person name="Bhonagiri V."/>
            <person name="Nash W.E."/>
            <person name="Warren W."/>
            <person name="Chinwalla A."/>
            <person name="Mardis E.R."/>
            <person name="Wilson R.K."/>
        </authorList>
    </citation>
    <scope>NUCLEOTIDE SEQUENCE [LARGE SCALE GENOMIC DNA]</scope>
    <source>
        <strain evidence="19">ATCC 35185</strain>
        <strain evidence="20">ATCC 35185 / DSM 20758 / VPI D19B-28</strain>
    </source>
</reference>
<dbReference type="EMBL" id="CP002637">
    <property type="protein sequence ID" value="AEC01051.1"/>
    <property type="molecule type" value="Genomic_DNA"/>
</dbReference>
<evidence type="ECO:0000256" key="6">
    <source>
        <dbReference type="ARBA" id="ARBA00022679"/>
    </source>
</evidence>
<evidence type="ECO:0000256" key="4">
    <source>
        <dbReference type="ARBA" id="ARBA00022475"/>
    </source>
</evidence>
<keyword evidence="13 15" id="KW-0472">Membrane</keyword>
<feature type="domain" description="HAMP" evidence="17">
    <location>
        <begin position="203"/>
        <end position="255"/>
    </location>
</feature>
<proteinExistence type="predicted"/>
<dbReference type="InterPro" id="IPR003594">
    <property type="entry name" value="HATPase_dom"/>
</dbReference>
<evidence type="ECO:0000256" key="10">
    <source>
        <dbReference type="ARBA" id="ARBA00022840"/>
    </source>
</evidence>
<dbReference type="Pfam" id="PF00512">
    <property type="entry name" value="HisKA"/>
    <property type="match status" value="1"/>
</dbReference>
<dbReference type="GO" id="GO:0000155">
    <property type="term" value="F:phosphorelay sensor kinase activity"/>
    <property type="evidence" value="ECO:0007669"/>
    <property type="project" value="InterPro"/>
</dbReference>
<keyword evidence="11 15" id="KW-1133">Transmembrane helix</keyword>
<dbReference type="AlphaFoldDB" id="C9LYG2"/>
<evidence type="ECO:0000256" key="7">
    <source>
        <dbReference type="ARBA" id="ARBA00022692"/>
    </source>
</evidence>
<dbReference type="GO" id="GO:0005886">
    <property type="term" value="C:plasma membrane"/>
    <property type="evidence" value="ECO:0007669"/>
    <property type="project" value="UniProtKB-SubCell"/>
</dbReference>
<keyword evidence="14" id="KW-0175">Coiled coil</keyword>
<accession>C9LYG2</accession>
<dbReference type="InterPro" id="IPR050398">
    <property type="entry name" value="HssS/ArlS-like"/>
</dbReference>
<dbReference type="SMART" id="SM00387">
    <property type="entry name" value="HATPase_c"/>
    <property type="match status" value="1"/>
</dbReference>
<dbReference type="SMART" id="SM00388">
    <property type="entry name" value="HisKA"/>
    <property type="match status" value="1"/>
</dbReference>
<dbReference type="InterPro" id="IPR036097">
    <property type="entry name" value="HisK_dim/P_sf"/>
</dbReference>
<dbReference type="KEGG" id="ssg:Selsp_2104"/>
<dbReference type="Gene3D" id="3.30.565.10">
    <property type="entry name" value="Histidine kinase-like ATPase, C-terminal domain"/>
    <property type="match status" value="1"/>
</dbReference>
<dbReference type="CDD" id="cd06225">
    <property type="entry name" value="HAMP"/>
    <property type="match status" value="1"/>
</dbReference>
<dbReference type="HOGENOM" id="CLU_000445_89_6_9"/>
<keyword evidence="10" id="KW-0067">ATP-binding</keyword>
<dbReference type="Gene3D" id="1.10.287.130">
    <property type="match status" value="1"/>
</dbReference>
<keyword evidence="8" id="KW-0547">Nucleotide-binding</keyword>
<dbReference type="PANTHER" id="PTHR45528:SF1">
    <property type="entry name" value="SENSOR HISTIDINE KINASE CPXA"/>
    <property type="match status" value="1"/>
</dbReference>
<dbReference type="Proteomes" id="UP000011124">
    <property type="component" value="Chromosome"/>
</dbReference>
<dbReference type="SUPFAM" id="SSF47384">
    <property type="entry name" value="Homodimeric domain of signal transducing histidine kinase"/>
    <property type="match status" value="1"/>
</dbReference>
<dbReference type="CDD" id="cd00082">
    <property type="entry name" value="HisKA"/>
    <property type="match status" value="1"/>
</dbReference>
<dbReference type="Pfam" id="PF00672">
    <property type="entry name" value="HAMP"/>
    <property type="match status" value="1"/>
</dbReference>
<evidence type="ECO:0000256" key="2">
    <source>
        <dbReference type="ARBA" id="ARBA00004651"/>
    </source>
</evidence>
<dbReference type="OrthoDB" id="9806130at2"/>
<dbReference type="RefSeq" id="WP_006193887.1">
    <property type="nucleotide sequence ID" value="NC_015437.1"/>
</dbReference>
<dbReference type="InterPro" id="IPR003661">
    <property type="entry name" value="HisK_dim/P_dom"/>
</dbReference>
<dbReference type="EC" id="2.7.13.3" evidence="3"/>
<dbReference type="STRING" id="546271.Selsp_2104"/>
<evidence type="ECO:0000313" key="20">
    <source>
        <dbReference type="Proteomes" id="UP000003505"/>
    </source>
</evidence>
<dbReference type="PROSITE" id="PS50109">
    <property type="entry name" value="HIS_KIN"/>
    <property type="match status" value="1"/>
</dbReference>
<evidence type="ECO:0000259" key="17">
    <source>
        <dbReference type="PROSITE" id="PS50885"/>
    </source>
</evidence>
<dbReference type="InterPro" id="IPR004358">
    <property type="entry name" value="Sig_transdc_His_kin-like_C"/>
</dbReference>
<dbReference type="InterPro" id="IPR036890">
    <property type="entry name" value="HATPase_C_sf"/>
</dbReference>
<keyword evidence="21" id="KW-1185">Reference proteome</keyword>
<dbReference type="InterPro" id="IPR003660">
    <property type="entry name" value="HAMP_dom"/>
</dbReference>
<evidence type="ECO:0000256" key="8">
    <source>
        <dbReference type="ARBA" id="ARBA00022741"/>
    </source>
</evidence>
<keyword evidence="6" id="KW-0808">Transferase</keyword>
<dbReference type="Proteomes" id="UP000003505">
    <property type="component" value="Unassembled WGS sequence"/>
</dbReference>
<evidence type="ECO:0000313" key="21">
    <source>
        <dbReference type="Proteomes" id="UP000011124"/>
    </source>
</evidence>
<keyword evidence="12" id="KW-0902">Two-component regulatory system</keyword>
<reference evidence="18 21" key="2">
    <citation type="submission" date="2011-04" db="EMBL/GenBank/DDBJ databases">
        <title>The complete genome of Selenomonas sputigena DSM 20758.</title>
        <authorList>
            <consortium name="US DOE Joint Genome Institute (JGI-PGF)"/>
            <person name="Lucas S."/>
            <person name="Copeland A."/>
            <person name="Lapidus A."/>
            <person name="Bruce D."/>
            <person name="Goodwin L."/>
            <person name="Pitluck S."/>
            <person name="Peters L."/>
            <person name="Kyrpides N."/>
            <person name="Mavromatis K."/>
            <person name="Ivanova N."/>
            <person name="Ovchinnikova G."/>
            <person name="Teshima H."/>
            <person name="Detter J.C."/>
            <person name="Tapia R."/>
            <person name="Han C."/>
            <person name="Land M."/>
            <person name="Hauser L."/>
            <person name="Markowitz V."/>
            <person name="Cheng J.-F."/>
            <person name="Hugenholtz P."/>
            <person name="Woyke T."/>
            <person name="Wu D."/>
            <person name="Gronow S."/>
            <person name="Wellnitz S."/>
            <person name="Schneider S."/>
            <person name="Klenk H.-P."/>
            <person name="Eisen J.A."/>
        </authorList>
    </citation>
    <scope>NUCLEOTIDE SEQUENCE [LARGE SCALE GENOMIC DNA]</scope>
    <source>
        <strain evidence="18">ATCC 35185</strain>
        <strain evidence="21">ATCC 35185 / DSM 20758 / VPI D19B-28</strain>
    </source>
</reference>
<dbReference type="GO" id="GO:0005524">
    <property type="term" value="F:ATP binding"/>
    <property type="evidence" value="ECO:0007669"/>
    <property type="project" value="UniProtKB-KW"/>
</dbReference>
<keyword evidence="4" id="KW-1003">Cell membrane</keyword>
<dbReference type="SUPFAM" id="SSF158472">
    <property type="entry name" value="HAMP domain-like"/>
    <property type="match status" value="1"/>
</dbReference>
<dbReference type="Gene3D" id="6.10.340.10">
    <property type="match status" value="1"/>
</dbReference>
<evidence type="ECO:0000256" key="3">
    <source>
        <dbReference type="ARBA" id="ARBA00012438"/>
    </source>
</evidence>
<protein>
    <recommendedName>
        <fullName evidence="3">histidine kinase</fullName>
        <ecNumber evidence="3">2.7.13.3</ecNumber>
    </recommendedName>
</protein>
<feature type="coiled-coil region" evidence="14">
    <location>
        <begin position="243"/>
        <end position="270"/>
    </location>
</feature>
<name>C9LYG2_SELS3</name>
<evidence type="ECO:0000256" key="14">
    <source>
        <dbReference type="SAM" id="Coils"/>
    </source>
</evidence>
<evidence type="ECO:0000256" key="11">
    <source>
        <dbReference type="ARBA" id="ARBA00022989"/>
    </source>
</evidence>
<keyword evidence="5" id="KW-0597">Phosphoprotein</keyword>
<keyword evidence="7 15" id="KW-0812">Transmembrane</keyword>
<keyword evidence="9 19" id="KW-0418">Kinase</keyword>
<dbReference type="PROSITE" id="PS50885">
    <property type="entry name" value="HAMP"/>
    <property type="match status" value="1"/>
</dbReference>
<feature type="transmembrane region" description="Helical" evidence="15">
    <location>
        <begin position="12"/>
        <end position="37"/>
    </location>
</feature>
<organism evidence="19 20">
    <name type="scientific">Selenomonas sputigena (strain ATCC 35185 / DSM 20758 / CCUG 44933 / VPI D19B-28)</name>
    <dbReference type="NCBI Taxonomy" id="546271"/>
    <lineage>
        <taxon>Bacteria</taxon>
        <taxon>Bacillati</taxon>
        <taxon>Bacillota</taxon>
        <taxon>Negativicutes</taxon>
        <taxon>Selenomonadales</taxon>
        <taxon>Selenomonadaceae</taxon>
        <taxon>Selenomonas</taxon>
    </lineage>
</organism>
<dbReference type="InterPro" id="IPR005467">
    <property type="entry name" value="His_kinase_dom"/>
</dbReference>
<dbReference type="SMART" id="SM00304">
    <property type="entry name" value="HAMP"/>
    <property type="match status" value="1"/>
</dbReference>
<feature type="domain" description="Histidine kinase" evidence="16">
    <location>
        <begin position="270"/>
        <end position="490"/>
    </location>
</feature>
<dbReference type="Pfam" id="PF02518">
    <property type="entry name" value="HATPase_c"/>
    <property type="match status" value="1"/>
</dbReference>
<sequence>MLKLRDISLKKRILMTNFLMIALPVGFLLVLGGLLFAGLKTTGTIREAELALLWQDKREALSIQLAVSSLKAKADRGKKVSEMEADCRALERWGIDSLIAKNGEIVYASPGADPQELLQDVQILADGSRSFLRWDERGLALLYRAEKTRTVIIARGLIPFHARAPKEEDSLHDVWEILAYIFLAAMAIVITALGRYLARLLSEQILSPLEKLKTSAEEIRRGNLDASPAIDSADEIGAVGRSFDFMRQALKEEKARREKYDENRKELIAGISHDLATPLTAIKGYASGILDGIAKSPEKERRYIEQIHESACLMENMVENLFLFSKLDLKKIPFHLESVALADYLADFARDRSDLFAVRGLALSFSSDGKPCRAAIDRTQFPRVLENFLENSIKYRREYVPAALHIHVEEAEETVRLSFTDNGQGVPEEALGKLFDTFYRTDRARTDTSKGSGLGLAIAREIICACHGTIHAEANPAGGLILKITLPRQKETTEERRGDA</sequence>
<evidence type="ECO:0000256" key="13">
    <source>
        <dbReference type="ARBA" id="ARBA00023136"/>
    </source>
</evidence>
<dbReference type="PRINTS" id="PR00344">
    <property type="entry name" value="BCTRLSENSOR"/>
</dbReference>
<evidence type="ECO:0000313" key="18">
    <source>
        <dbReference type="EMBL" id="AEC01051.1"/>
    </source>
</evidence>
<evidence type="ECO:0000256" key="15">
    <source>
        <dbReference type="SAM" id="Phobius"/>
    </source>
</evidence>
<evidence type="ECO:0000256" key="12">
    <source>
        <dbReference type="ARBA" id="ARBA00023012"/>
    </source>
</evidence>
<gene>
    <name evidence="18" type="ordered locus">Selsp_2104</name>
    <name evidence="19" type="ORF">SELSPUOL_02523</name>
</gene>
<evidence type="ECO:0000256" key="9">
    <source>
        <dbReference type="ARBA" id="ARBA00022777"/>
    </source>
</evidence>
<comment type="catalytic activity">
    <reaction evidence="1">
        <text>ATP + protein L-histidine = ADP + protein N-phospho-L-histidine.</text>
        <dbReference type="EC" id="2.7.13.3"/>
    </reaction>
</comment>
<dbReference type="SUPFAM" id="SSF55874">
    <property type="entry name" value="ATPase domain of HSP90 chaperone/DNA topoisomerase II/histidine kinase"/>
    <property type="match status" value="1"/>
</dbReference>
<evidence type="ECO:0000256" key="5">
    <source>
        <dbReference type="ARBA" id="ARBA00022553"/>
    </source>
</evidence>